<evidence type="ECO:0000313" key="2">
    <source>
        <dbReference type="EMBL" id="PQO43874.1"/>
    </source>
</evidence>
<gene>
    <name evidence="2" type="ORF">C5Y93_22070</name>
</gene>
<protein>
    <submittedName>
        <fullName evidence="2">Uncharacterized protein</fullName>
    </submittedName>
</protein>
<comment type="caution">
    <text evidence="2">The sequence shown here is derived from an EMBL/GenBank/DDBJ whole genome shotgun (WGS) entry which is preliminary data.</text>
</comment>
<proteinExistence type="predicted"/>
<dbReference type="EMBL" id="PUHZ01000022">
    <property type="protein sequence ID" value="PQO43874.1"/>
    <property type="molecule type" value="Genomic_DNA"/>
</dbReference>
<feature type="region of interest" description="Disordered" evidence="1">
    <location>
        <begin position="1"/>
        <end position="31"/>
    </location>
</feature>
<feature type="compositionally biased region" description="Basic and acidic residues" evidence="1">
    <location>
        <begin position="12"/>
        <end position="31"/>
    </location>
</feature>
<organism evidence="2 3">
    <name type="scientific">Blastopirellula marina</name>
    <dbReference type="NCBI Taxonomy" id="124"/>
    <lineage>
        <taxon>Bacteria</taxon>
        <taxon>Pseudomonadati</taxon>
        <taxon>Planctomycetota</taxon>
        <taxon>Planctomycetia</taxon>
        <taxon>Pirellulales</taxon>
        <taxon>Pirellulaceae</taxon>
        <taxon>Blastopirellula</taxon>
    </lineage>
</organism>
<dbReference type="Proteomes" id="UP000237819">
    <property type="component" value="Unassembled WGS sequence"/>
</dbReference>
<reference evidence="2 3" key="1">
    <citation type="submission" date="2018-02" db="EMBL/GenBank/DDBJ databases">
        <title>Comparative genomes isolates from brazilian mangrove.</title>
        <authorList>
            <person name="Araujo J.E."/>
            <person name="Taketani R.G."/>
            <person name="Silva M.C.P."/>
            <person name="Loureco M.V."/>
            <person name="Andreote F.D."/>
        </authorList>
    </citation>
    <scope>NUCLEOTIDE SEQUENCE [LARGE SCALE GENOMIC DNA]</scope>
    <source>
        <strain evidence="2 3">Nap-Phe MGV</strain>
    </source>
</reference>
<accession>A0A2S8GIL7</accession>
<name>A0A2S8GIL7_9BACT</name>
<feature type="compositionally biased region" description="Polar residues" evidence="1">
    <location>
        <begin position="1"/>
        <end position="11"/>
    </location>
</feature>
<dbReference type="AlphaFoldDB" id="A0A2S8GIL7"/>
<evidence type="ECO:0000256" key="1">
    <source>
        <dbReference type="SAM" id="MobiDB-lite"/>
    </source>
</evidence>
<sequence length="65" mass="7348">MFRQIANLNSAKRSDMVNQEGRRITDDSMETGRIDISKHDGQFAINERSGYTLFDIDPHLIAPPG</sequence>
<evidence type="ECO:0000313" key="3">
    <source>
        <dbReference type="Proteomes" id="UP000237819"/>
    </source>
</evidence>